<keyword evidence="2" id="KW-1185">Reference proteome</keyword>
<proteinExistence type="predicted"/>
<reference evidence="1 2" key="1">
    <citation type="submission" date="2017-04" db="EMBL/GenBank/DDBJ databases">
        <authorList>
            <person name="Afonso C.L."/>
            <person name="Miller P.J."/>
            <person name="Scott M.A."/>
            <person name="Spackman E."/>
            <person name="Goraichik I."/>
            <person name="Dimitrov K.M."/>
            <person name="Suarez D.L."/>
            <person name="Swayne D.E."/>
        </authorList>
    </citation>
    <scope>NUCLEOTIDE SEQUENCE [LARGE SCALE GENOMIC DNA]</scope>
    <source>
        <strain evidence="1 2">DSM 26133</strain>
    </source>
</reference>
<organism evidence="1 2">
    <name type="scientific">Reichenbachiella faecimaris</name>
    <dbReference type="NCBI Taxonomy" id="692418"/>
    <lineage>
        <taxon>Bacteria</taxon>
        <taxon>Pseudomonadati</taxon>
        <taxon>Bacteroidota</taxon>
        <taxon>Cytophagia</taxon>
        <taxon>Cytophagales</taxon>
        <taxon>Reichenbachiellaceae</taxon>
        <taxon>Reichenbachiella</taxon>
    </lineage>
</organism>
<sequence length="56" mass="6269">MVRARKSHYVVQSSSLTEILPRMRKIAMFAGYCFQSSNNSLSCDKLGNTIISESLV</sequence>
<dbReference type="EMBL" id="FWYF01000003">
    <property type="protein sequence ID" value="SMD36068.1"/>
    <property type="molecule type" value="Genomic_DNA"/>
</dbReference>
<evidence type="ECO:0000313" key="1">
    <source>
        <dbReference type="EMBL" id="SMD36068.1"/>
    </source>
</evidence>
<protein>
    <submittedName>
        <fullName evidence="1">Uncharacterized protein</fullName>
    </submittedName>
</protein>
<name>A0A1W2GI87_REIFA</name>
<gene>
    <name evidence="1" type="ORF">SAMN04488029_2694</name>
</gene>
<dbReference type="AlphaFoldDB" id="A0A1W2GI87"/>
<evidence type="ECO:0000313" key="2">
    <source>
        <dbReference type="Proteomes" id="UP000192472"/>
    </source>
</evidence>
<dbReference type="Proteomes" id="UP000192472">
    <property type="component" value="Unassembled WGS sequence"/>
</dbReference>
<accession>A0A1W2GI87</accession>